<organism evidence="1 2">
    <name type="scientific">Wujia chipingensis</name>
    <dbReference type="NCBI Taxonomy" id="2763670"/>
    <lineage>
        <taxon>Bacteria</taxon>
        <taxon>Bacillati</taxon>
        <taxon>Bacillota</taxon>
        <taxon>Clostridia</taxon>
        <taxon>Lachnospirales</taxon>
        <taxon>Lachnospiraceae</taxon>
        <taxon>Wujia</taxon>
    </lineage>
</organism>
<dbReference type="InterPro" id="IPR008949">
    <property type="entry name" value="Isoprenoid_synthase_dom_sf"/>
</dbReference>
<dbReference type="Pfam" id="PF18937">
    <property type="entry name" value="DUF5685"/>
    <property type="match status" value="1"/>
</dbReference>
<accession>A0A7G9FMP2</accession>
<sequence length="283" mass="33275">MFGYVTVNKPEMKVKDYERYRMYYCGVCHALRNTDGAMGQMSLTYDSTFAAVLLTALYEPDTKMKEATCMVHPVGKKKYLENEVIQYIADMNLILTYYKCLDDWEDDRKFTRLCYSSFIRKRVRKIGQVYPEKLAKIRESLRTLSACERKNVTNLDLLAGTFGDIMAEILAYKSTRGIDWSEELRRLGYQLGKFIYILDAYDDVQEDIEKNRFNPLKELYHELSKEQFDNYVKEILMMIATDMAKIYECLPIVEETAILRNIIYSGIWVRFMTKQNDAENGKQ</sequence>
<name>A0A7G9FMP2_9FIRM</name>
<dbReference type="KEGG" id="wcp:H9Q76_00490"/>
<dbReference type="Gene3D" id="1.10.600.10">
    <property type="entry name" value="Farnesyl Diphosphate Synthase"/>
    <property type="match status" value="1"/>
</dbReference>
<dbReference type="InterPro" id="IPR043740">
    <property type="entry name" value="DUF5685"/>
</dbReference>
<evidence type="ECO:0000313" key="1">
    <source>
        <dbReference type="EMBL" id="QNL99823.1"/>
    </source>
</evidence>
<gene>
    <name evidence="1" type="ORF">H9Q76_00490</name>
</gene>
<evidence type="ECO:0000313" key="2">
    <source>
        <dbReference type="Proteomes" id="UP000515819"/>
    </source>
</evidence>
<dbReference type="AlphaFoldDB" id="A0A7G9FMP2"/>
<dbReference type="RefSeq" id="WP_118374249.1">
    <property type="nucleotide sequence ID" value="NZ_CP060632.1"/>
</dbReference>
<dbReference type="EMBL" id="CP060632">
    <property type="protein sequence ID" value="QNL99823.1"/>
    <property type="molecule type" value="Genomic_DNA"/>
</dbReference>
<protein>
    <submittedName>
        <fullName evidence="1">Uncharacterized protein</fullName>
    </submittedName>
</protein>
<dbReference type="Proteomes" id="UP000515819">
    <property type="component" value="Chromosome"/>
</dbReference>
<proteinExistence type="predicted"/>
<reference evidence="1 2" key="1">
    <citation type="submission" date="2020-08" db="EMBL/GenBank/DDBJ databases">
        <authorList>
            <person name="Liu C."/>
            <person name="Sun Q."/>
        </authorList>
    </citation>
    <scope>NUCLEOTIDE SEQUENCE [LARGE SCALE GENOMIC DNA]</scope>
    <source>
        <strain evidence="1 2">NSJ-4</strain>
    </source>
</reference>
<keyword evidence="2" id="KW-1185">Reference proteome</keyword>